<dbReference type="Proteomes" id="UP000467201">
    <property type="component" value="Chromosome"/>
</dbReference>
<reference evidence="3" key="3">
    <citation type="submission" date="2020-02" db="EMBL/GenBank/DDBJ databases">
        <authorList>
            <person name="Matsumoto Y."/>
            <person name="Motooka D."/>
            <person name="Nakamura S."/>
        </authorList>
    </citation>
    <scope>NUCLEOTIDE SEQUENCE</scope>
    <source>
        <strain evidence="3">JCM 12405</strain>
    </source>
</reference>
<evidence type="ECO:0000313" key="5">
    <source>
        <dbReference type="Proteomes" id="UP000193564"/>
    </source>
</evidence>
<protein>
    <submittedName>
        <fullName evidence="4">Universal stress protein</fullName>
    </submittedName>
</protein>
<sequence length="277" mass="28353">MPLGVLIGYDGSPAATAAIEVGGRLLPRAHAWVAQLWTPPFASEPLRRRLRAVVGSASELVERTELEGEREAQRIAAAGTTLARAAGLDAEPLVKRSWGGEGLVLAQLAEQVSADLVLVGSRGLGGAQALMGSVSDMAVHYASRPTLVAPAPMLTQEYDALTEGPVVVGWDGSGGARTALAAAQHLFPDREIVVVSVGQGITETPPEGLAAEHVDAPAGAGEHLVADALTGLAAHRRASAIVVGSRGQSAMCQVLLGSVARATLRAAHRPVLVVPGP</sequence>
<evidence type="ECO:0000313" key="4">
    <source>
        <dbReference type="EMBL" id="ORV37445.1"/>
    </source>
</evidence>
<evidence type="ECO:0000259" key="2">
    <source>
        <dbReference type="Pfam" id="PF00582"/>
    </source>
</evidence>
<reference evidence="4 5" key="1">
    <citation type="submission" date="2016-01" db="EMBL/GenBank/DDBJ databases">
        <title>The new phylogeny of the genus Mycobacterium.</title>
        <authorList>
            <person name="Tarcisio F."/>
            <person name="Conor M."/>
            <person name="Antonella G."/>
            <person name="Elisabetta G."/>
            <person name="Giulia F.S."/>
            <person name="Sara T."/>
            <person name="Anna F."/>
            <person name="Clotilde B."/>
            <person name="Roberto B."/>
            <person name="Veronica D.S."/>
            <person name="Fabio R."/>
            <person name="Monica P."/>
            <person name="Olivier J."/>
            <person name="Enrico T."/>
            <person name="Nicola S."/>
        </authorList>
    </citation>
    <scope>NUCLEOTIDE SEQUENCE [LARGE SCALE GENOMIC DNA]</scope>
    <source>
        <strain evidence="4 5">DSM 44339</strain>
    </source>
</reference>
<dbReference type="EMBL" id="AP022605">
    <property type="protein sequence ID" value="BBZ06452.1"/>
    <property type="molecule type" value="Genomic_DNA"/>
</dbReference>
<evidence type="ECO:0000313" key="3">
    <source>
        <dbReference type="EMBL" id="BBZ06452.1"/>
    </source>
</evidence>
<name>A0A1X1SZW1_9MYCO</name>
<accession>A0A1X1SZW1</accession>
<gene>
    <name evidence="4" type="ORF">AWC01_16555</name>
    <name evidence="3" type="ORF">MDOR_06210</name>
</gene>
<dbReference type="Pfam" id="PF00582">
    <property type="entry name" value="Usp"/>
    <property type="match status" value="2"/>
</dbReference>
<dbReference type="InterPro" id="IPR014729">
    <property type="entry name" value="Rossmann-like_a/b/a_fold"/>
</dbReference>
<reference evidence="3 6" key="2">
    <citation type="journal article" date="2019" name="Emerg. Microbes Infect.">
        <title>Comprehensive subspecies identification of 175 nontuberculous mycobacteria species based on 7547 genomic profiles.</title>
        <authorList>
            <person name="Matsumoto Y."/>
            <person name="Kinjo T."/>
            <person name="Motooka D."/>
            <person name="Nabeya D."/>
            <person name="Jung N."/>
            <person name="Uechi K."/>
            <person name="Horii T."/>
            <person name="Iida T."/>
            <person name="Fujita J."/>
            <person name="Nakamura S."/>
        </authorList>
    </citation>
    <scope>NUCLEOTIDE SEQUENCE [LARGE SCALE GENOMIC DNA]</scope>
    <source>
        <strain evidence="3 6">JCM 12405</strain>
    </source>
</reference>
<dbReference type="Proteomes" id="UP000193564">
    <property type="component" value="Unassembled WGS sequence"/>
</dbReference>
<feature type="domain" description="UspA" evidence="2">
    <location>
        <begin position="225"/>
        <end position="275"/>
    </location>
</feature>
<dbReference type="PANTHER" id="PTHR46268">
    <property type="entry name" value="STRESS RESPONSE PROTEIN NHAX"/>
    <property type="match status" value="1"/>
</dbReference>
<dbReference type="OrthoDB" id="3473874at2"/>
<comment type="similarity">
    <text evidence="1">Belongs to the universal stress protein A family.</text>
</comment>
<keyword evidence="5" id="KW-1185">Reference proteome</keyword>
<dbReference type="Gene3D" id="3.40.50.12370">
    <property type="match status" value="1"/>
</dbReference>
<dbReference type="STRING" id="126673.AWC01_16555"/>
<feature type="domain" description="UspA" evidence="2">
    <location>
        <begin position="5"/>
        <end position="149"/>
    </location>
</feature>
<dbReference type="InterPro" id="IPR006016">
    <property type="entry name" value="UspA"/>
</dbReference>
<organism evidence="4 5">
    <name type="scientific">Mycolicibacterium doricum</name>
    <dbReference type="NCBI Taxonomy" id="126673"/>
    <lineage>
        <taxon>Bacteria</taxon>
        <taxon>Bacillati</taxon>
        <taxon>Actinomycetota</taxon>
        <taxon>Actinomycetes</taxon>
        <taxon>Mycobacteriales</taxon>
        <taxon>Mycobacteriaceae</taxon>
        <taxon>Mycolicibacterium</taxon>
    </lineage>
</organism>
<dbReference type="PRINTS" id="PR01438">
    <property type="entry name" value="UNVRSLSTRESS"/>
</dbReference>
<dbReference type="PANTHER" id="PTHR46268:SF6">
    <property type="entry name" value="UNIVERSAL STRESS PROTEIN UP12"/>
    <property type="match status" value="1"/>
</dbReference>
<dbReference type="EMBL" id="LQOS01000049">
    <property type="protein sequence ID" value="ORV37445.1"/>
    <property type="molecule type" value="Genomic_DNA"/>
</dbReference>
<dbReference type="CDD" id="cd00293">
    <property type="entry name" value="USP-like"/>
    <property type="match status" value="1"/>
</dbReference>
<dbReference type="RefSeq" id="WP_085192425.1">
    <property type="nucleotide sequence ID" value="NZ_AP022605.1"/>
</dbReference>
<dbReference type="AlphaFoldDB" id="A0A1X1SZW1"/>
<evidence type="ECO:0000313" key="6">
    <source>
        <dbReference type="Proteomes" id="UP000467201"/>
    </source>
</evidence>
<dbReference type="SUPFAM" id="SSF52402">
    <property type="entry name" value="Adenine nucleotide alpha hydrolases-like"/>
    <property type="match status" value="2"/>
</dbReference>
<dbReference type="InterPro" id="IPR006015">
    <property type="entry name" value="Universal_stress_UspA"/>
</dbReference>
<dbReference type="KEGG" id="mdr:MDOR_06210"/>
<dbReference type="Gene3D" id="3.40.50.620">
    <property type="entry name" value="HUPs"/>
    <property type="match status" value="1"/>
</dbReference>
<proteinExistence type="inferred from homology"/>
<evidence type="ECO:0000256" key="1">
    <source>
        <dbReference type="ARBA" id="ARBA00008791"/>
    </source>
</evidence>